<name>A0A8S5LGN7_9CAUD</name>
<organism evidence="1">
    <name type="scientific">Siphoviridae sp. ct5tj9</name>
    <dbReference type="NCBI Taxonomy" id="2823564"/>
    <lineage>
        <taxon>Viruses</taxon>
        <taxon>Duplodnaviria</taxon>
        <taxon>Heunggongvirae</taxon>
        <taxon>Uroviricota</taxon>
        <taxon>Caudoviricetes</taxon>
    </lineage>
</organism>
<sequence length="162" mass="18769">MEYLLSNMVAHIAREMPELILVDEDYGQLENLDDDGRQMYPITYPAVLIEPSRVDWSHLEGDSQKGEATLRVRLIIDCYDDTHSGSGTEFSIKEREELRHKLHSLLEGYRPLDDGGLMRTQSTFFTFNHGIKVYESIYTCTVTEQMRRGTSYRSTQIRLSVK</sequence>
<reference evidence="1" key="1">
    <citation type="journal article" date="2021" name="Proc. Natl. Acad. Sci. U.S.A.">
        <title>A Catalog of Tens of Thousands of Viruses from Human Metagenomes Reveals Hidden Associations with Chronic Diseases.</title>
        <authorList>
            <person name="Tisza M.J."/>
            <person name="Buck C.B."/>
        </authorList>
    </citation>
    <scope>NUCLEOTIDE SEQUENCE</scope>
    <source>
        <strain evidence="1">Ct5tj9</strain>
    </source>
</reference>
<dbReference type="EMBL" id="BK014716">
    <property type="protein sequence ID" value="DAD69196.1"/>
    <property type="molecule type" value="Genomic_DNA"/>
</dbReference>
<proteinExistence type="predicted"/>
<accession>A0A8S5LGN7</accession>
<protein>
    <submittedName>
        <fullName evidence="1">Uncharacterized protein</fullName>
    </submittedName>
</protein>
<evidence type="ECO:0000313" key="1">
    <source>
        <dbReference type="EMBL" id="DAD69196.1"/>
    </source>
</evidence>